<dbReference type="EMBL" id="JACSPW010000003">
    <property type="protein sequence ID" value="MBD8032350.1"/>
    <property type="molecule type" value="Genomic_DNA"/>
</dbReference>
<gene>
    <name evidence="4" type="ORF">H9632_04665</name>
</gene>
<dbReference type="InterPro" id="IPR020904">
    <property type="entry name" value="Sc_DH/Rdtase_CS"/>
</dbReference>
<keyword evidence="5" id="KW-1185">Reference proteome</keyword>
<organism evidence="4 5">
    <name type="scientific">Solibacillus merdavium</name>
    <dbReference type="NCBI Taxonomy" id="2762218"/>
    <lineage>
        <taxon>Bacteria</taxon>
        <taxon>Bacillati</taxon>
        <taxon>Bacillota</taxon>
        <taxon>Bacilli</taxon>
        <taxon>Bacillales</taxon>
        <taxon>Caryophanaceae</taxon>
        <taxon>Solibacillus</taxon>
    </lineage>
</organism>
<feature type="domain" description="Ketoreductase" evidence="3">
    <location>
        <begin position="7"/>
        <end position="203"/>
    </location>
</feature>
<dbReference type="SMART" id="SM00822">
    <property type="entry name" value="PKS_KR"/>
    <property type="match status" value="1"/>
</dbReference>
<dbReference type="Pfam" id="PF00106">
    <property type="entry name" value="adh_short"/>
    <property type="match status" value="1"/>
</dbReference>
<evidence type="ECO:0000256" key="2">
    <source>
        <dbReference type="RuleBase" id="RU000363"/>
    </source>
</evidence>
<evidence type="ECO:0000259" key="3">
    <source>
        <dbReference type="SMART" id="SM00822"/>
    </source>
</evidence>
<reference evidence="4 5" key="1">
    <citation type="submission" date="2020-08" db="EMBL/GenBank/DDBJ databases">
        <title>A Genomic Blueprint of the Chicken Gut Microbiome.</title>
        <authorList>
            <person name="Gilroy R."/>
            <person name="Ravi A."/>
            <person name="Getino M."/>
            <person name="Pursley I."/>
            <person name="Horton D.L."/>
            <person name="Alikhan N.-F."/>
            <person name="Baker D."/>
            <person name="Gharbi K."/>
            <person name="Hall N."/>
            <person name="Watson M."/>
            <person name="Adriaenssens E.M."/>
            <person name="Foster-Nyarko E."/>
            <person name="Jarju S."/>
            <person name="Secka A."/>
            <person name="Antonio M."/>
            <person name="Oren A."/>
            <person name="Chaudhuri R."/>
            <person name="La Ragione R.M."/>
            <person name="Hildebrand F."/>
            <person name="Pallen M.J."/>
        </authorList>
    </citation>
    <scope>NUCLEOTIDE SEQUENCE [LARGE SCALE GENOMIC DNA]</scope>
    <source>
        <strain evidence="4 5">Sa1YVA6</strain>
    </source>
</reference>
<dbReference type="PROSITE" id="PS00061">
    <property type="entry name" value="ADH_SHORT"/>
    <property type="match status" value="1"/>
</dbReference>
<dbReference type="InterPro" id="IPR051687">
    <property type="entry name" value="Peroxisomal_Beta-Oxidation"/>
</dbReference>
<dbReference type="PANTHER" id="PTHR45024:SF3">
    <property type="entry name" value="BLL2957 PROTEIN"/>
    <property type="match status" value="1"/>
</dbReference>
<sequence>MANLKDKVAIVTGSGRGIGRDIALLLAKEGAKVVINDLGGGSDGQGNDTKIADEVVEEIQALGGEAVANYDSVADYESASNIIDTALSKFGRLDIVVNNAGILRDRMLFKMSEEEWDAVIAVHLKGSFNMTRAAAPFFKEQKSGRFIHFTSTSGLIGNVGQANYSAAKLGIVGLSKSTALDMARYNVTSNAIAPFAWSRLIGTIPAETDDEKVRVERLKQLSPAHIAPLVGFLSSDEAADVSGQIFGVRGKEIMVFSQPRPVRSVYNADGWSVDSLSAIKGSLQSSFTPLEVSADVFPYEPLV</sequence>
<evidence type="ECO:0000313" key="5">
    <source>
        <dbReference type="Proteomes" id="UP000600565"/>
    </source>
</evidence>
<dbReference type="InterPro" id="IPR036291">
    <property type="entry name" value="NAD(P)-bd_dom_sf"/>
</dbReference>
<proteinExistence type="inferred from homology"/>
<accession>A0ABR8XK77</accession>
<dbReference type="SUPFAM" id="SSF51735">
    <property type="entry name" value="NAD(P)-binding Rossmann-fold domains"/>
    <property type="match status" value="1"/>
</dbReference>
<evidence type="ECO:0000313" key="4">
    <source>
        <dbReference type="EMBL" id="MBD8032350.1"/>
    </source>
</evidence>
<name>A0ABR8XK77_9BACL</name>
<comment type="similarity">
    <text evidence="1 2">Belongs to the short-chain dehydrogenases/reductases (SDR) family.</text>
</comment>
<dbReference type="InterPro" id="IPR057326">
    <property type="entry name" value="KR_dom"/>
</dbReference>
<protein>
    <submittedName>
        <fullName evidence="4">SDR family NAD(P)-dependent oxidoreductase</fullName>
    </submittedName>
</protein>
<evidence type="ECO:0000256" key="1">
    <source>
        <dbReference type="ARBA" id="ARBA00006484"/>
    </source>
</evidence>
<dbReference type="InterPro" id="IPR002347">
    <property type="entry name" value="SDR_fam"/>
</dbReference>
<dbReference type="PRINTS" id="PR00080">
    <property type="entry name" value="SDRFAMILY"/>
</dbReference>
<dbReference type="PANTHER" id="PTHR45024">
    <property type="entry name" value="DEHYDROGENASES, SHORT CHAIN"/>
    <property type="match status" value="1"/>
</dbReference>
<dbReference type="Gene3D" id="3.40.50.720">
    <property type="entry name" value="NAD(P)-binding Rossmann-like Domain"/>
    <property type="match status" value="1"/>
</dbReference>
<comment type="caution">
    <text evidence="4">The sequence shown here is derived from an EMBL/GenBank/DDBJ whole genome shotgun (WGS) entry which is preliminary data.</text>
</comment>
<dbReference type="Proteomes" id="UP000600565">
    <property type="component" value="Unassembled WGS sequence"/>
</dbReference>
<dbReference type="PRINTS" id="PR00081">
    <property type="entry name" value="GDHRDH"/>
</dbReference>